<dbReference type="Pfam" id="PF01209">
    <property type="entry name" value="Ubie_methyltran"/>
    <property type="match status" value="1"/>
</dbReference>
<keyword evidence="1" id="KW-0489">Methyltransferase</keyword>
<dbReference type="SUPFAM" id="SSF53335">
    <property type="entry name" value="S-adenosyl-L-methionine-dependent methyltransferases"/>
    <property type="match status" value="1"/>
</dbReference>
<dbReference type="STRING" id="1833852.B0537_03880"/>
<dbReference type="KEGG" id="dfg:B0537_03880"/>
<evidence type="ECO:0000313" key="2">
    <source>
        <dbReference type="Proteomes" id="UP000189464"/>
    </source>
</evidence>
<protein>
    <submittedName>
        <fullName evidence="1">Methyltransferase type 11</fullName>
    </submittedName>
</protein>
<dbReference type="CDD" id="cd02440">
    <property type="entry name" value="AdoMet_MTases"/>
    <property type="match status" value="1"/>
</dbReference>
<dbReference type="GO" id="GO:0008168">
    <property type="term" value="F:methyltransferase activity"/>
    <property type="evidence" value="ECO:0007669"/>
    <property type="project" value="UniProtKB-KW"/>
</dbReference>
<dbReference type="PANTHER" id="PTHR43591:SF24">
    <property type="entry name" value="2-METHOXY-6-POLYPRENYL-1,4-BENZOQUINOL METHYLASE, MITOCHONDRIAL"/>
    <property type="match status" value="1"/>
</dbReference>
<gene>
    <name evidence="1" type="ORF">B0537_03880</name>
</gene>
<dbReference type="OrthoDB" id="9784101at2"/>
<dbReference type="Proteomes" id="UP000189464">
    <property type="component" value="Chromosome"/>
</dbReference>
<proteinExistence type="predicted"/>
<keyword evidence="2" id="KW-1185">Reference proteome</keyword>
<dbReference type="AlphaFoldDB" id="A0A1S6IU63"/>
<name>A0A1S6IU63_9FIRM</name>
<evidence type="ECO:0000313" key="1">
    <source>
        <dbReference type="EMBL" id="AQS58303.1"/>
    </source>
</evidence>
<dbReference type="Gene3D" id="3.40.50.150">
    <property type="entry name" value="Vaccinia Virus protein VP39"/>
    <property type="match status" value="1"/>
</dbReference>
<keyword evidence="1" id="KW-0808">Transferase</keyword>
<dbReference type="GO" id="GO:0032259">
    <property type="term" value="P:methylation"/>
    <property type="evidence" value="ECO:0007669"/>
    <property type="project" value="UniProtKB-KW"/>
</dbReference>
<dbReference type="InterPro" id="IPR029063">
    <property type="entry name" value="SAM-dependent_MTases_sf"/>
</dbReference>
<accession>A0A1S6IU63</accession>
<organism evidence="1 2">
    <name type="scientific">Desulforamulus ferrireducens</name>
    <dbReference type="NCBI Taxonomy" id="1833852"/>
    <lineage>
        <taxon>Bacteria</taxon>
        <taxon>Bacillati</taxon>
        <taxon>Bacillota</taxon>
        <taxon>Clostridia</taxon>
        <taxon>Eubacteriales</taxon>
        <taxon>Peptococcaceae</taxon>
        <taxon>Desulforamulus</taxon>
    </lineage>
</organism>
<reference evidence="1 2" key="1">
    <citation type="journal article" date="2016" name="Int. J. Syst. Evol. Microbiol.">
        <title>Desulfotomaculum ferrireducens sp. nov., a moderately thermophilic sulfate-reducing and dissimilatory Fe(III)-reducing bacterium isolated from compost.</title>
        <authorList>
            <person name="Yang G."/>
            <person name="Guo J."/>
            <person name="Zhuang L."/>
            <person name="Yuan Y."/>
            <person name="Zhou S."/>
        </authorList>
    </citation>
    <scope>NUCLEOTIDE SEQUENCE [LARGE SCALE GENOMIC DNA]</scope>
    <source>
        <strain evidence="1 2">GSS09</strain>
    </source>
</reference>
<dbReference type="RefSeq" id="WP_077713267.1">
    <property type="nucleotide sequence ID" value="NZ_CP019698.1"/>
</dbReference>
<sequence>MPHVFDAKKLAKLDDPRRKEQIPVDKILELLGVKTGEFILDFGCGIGFLALPTAKVVGDTGFVYGVDIQEAMLVEALNRSKQEKLFNIAWVLTHPDKITLPTASIDCVMMGMVAHEVPDLKGMLAECGRVLKPGGRIGIVEWNQTFTAMGPPLDHRLKPEVLQDALSQLNFSEIVIHDISQGAYLVVGRKA</sequence>
<dbReference type="PANTHER" id="PTHR43591">
    <property type="entry name" value="METHYLTRANSFERASE"/>
    <property type="match status" value="1"/>
</dbReference>
<dbReference type="EMBL" id="CP019698">
    <property type="protein sequence ID" value="AQS58303.1"/>
    <property type="molecule type" value="Genomic_DNA"/>
</dbReference>